<dbReference type="AlphaFoldDB" id="A0A2P2PV90"/>
<name>A0A2P2PV90_RHIMU</name>
<evidence type="ECO:0000313" key="1">
    <source>
        <dbReference type="EMBL" id="MBX58667.1"/>
    </source>
</evidence>
<proteinExistence type="predicted"/>
<sequence>MILLISRPTLSNFVQLVPDILQQLGKITIPFIEF</sequence>
<organism evidence="1">
    <name type="scientific">Rhizophora mucronata</name>
    <name type="common">Asiatic mangrove</name>
    <dbReference type="NCBI Taxonomy" id="61149"/>
    <lineage>
        <taxon>Eukaryota</taxon>
        <taxon>Viridiplantae</taxon>
        <taxon>Streptophyta</taxon>
        <taxon>Embryophyta</taxon>
        <taxon>Tracheophyta</taxon>
        <taxon>Spermatophyta</taxon>
        <taxon>Magnoliopsida</taxon>
        <taxon>eudicotyledons</taxon>
        <taxon>Gunneridae</taxon>
        <taxon>Pentapetalae</taxon>
        <taxon>rosids</taxon>
        <taxon>fabids</taxon>
        <taxon>Malpighiales</taxon>
        <taxon>Rhizophoraceae</taxon>
        <taxon>Rhizophora</taxon>
    </lineage>
</organism>
<dbReference type="EMBL" id="GGEC01078183">
    <property type="protein sequence ID" value="MBX58667.1"/>
    <property type="molecule type" value="Transcribed_RNA"/>
</dbReference>
<reference evidence="1" key="1">
    <citation type="submission" date="2018-02" db="EMBL/GenBank/DDBJ databases">
        <title>Rhizophora mucronata_Transcriptome.</title>
        <authorList>
            <person name="Meera S.P."/>
            <person name="Sreeshan A."/>
            <person name="Augustine A."/>
        </authorList>
    </citation>
    <scope>NUCLEOTIDE SEQUENCE</scope>
    <source>
        <tissue evidence="1">Leaf</tissue>
    </source>
</reference>
<accession>A0A2P2PV90</accession>
<protein>
    <submittedName>
        <fullName evidence="1">Putative heme oxygenase 1</fullName>
    </submittedName>
</protein>